<feature type="compositionally biased region" description="Basic residues" evidence="5">
    <location>
        <begin position="400"/>
        <end position="414"/>
    </location>
</feature>
<evidence type="ECO:0000256" key="4">
    <source>
        <dbReference type="ARBA" id="ARBA00023242"/>
    </source>
</evidence>
<dbReference type="EMBL" id="JH598005">
    <property type="status" value="NOT_ANNOTATED_CDS"/>
    <property type="molecule type" value="Genomic_DNA"/>
</dbReference>
<feature type="domain" description="UPF3" evidence="6">
    <location>
        <begin position="130"/>
        <end position="291"/>
    </location>
</feature>
<dbReference type="GO" id="GO:0005737">
    <property type="term" value="C:cytoplasm"/>
    <property type="evidence" value="ECO:0007669"/>
    <property type="project" value="TreeGrafter"/>
</dbReference>
<evidence type="ECO:0000256" key="3">
    <source>
        <dbReference type="ARBA" id="ARBA00023161"/>
    </source>
</evidence>
<dbReference type="EnsemblProtists" id="HpaT810904">
    <property type="protein sequence ID" value="HpaP810904"/>
    <property type="gene ID" value="HpaG810904"/>
</dbReference>
<dbReference type="InterPro" id="IPR005120">
    <property type="entry name" value="UPF3_dom"/>
</dbReference>
<reference evidence="8" key="1">
    <citation type="journal article" date="2010" name="Science">
        <title>Signatures of adaptation to obligate biotrophy in the Hyaloperonospora arabidopsidis genome.</title>
        <authorList>
            <person name="Baxter L."/>
            <person name="Tripathy S."/>
            <person name="Ishaque N."/>
            <person name="Boot N."/>
            <person name="Cabral A."/>
            <person name="Kemen E."/>
            <person name="Thines M."/>
            <person name="Ah-Fong A."/>
            <person name="Anderson R."/>
            <person name="Badejoko W."/>
            <person name="Bittner-Eddy P."/>
            <person name="Boore J.L."/>
            <person name="Chibucos M.C."/>
            <person name="Coates M."/>
            <person name="Dehal P."/>
            <person name="Delehaunty K."/>
            <person name="Dong S."/>
            <person name="Downton P."/>
            <person name="Dumas B."/>
            <person name="Fabro G."/>
            <person name="Fronick C."/>
            <person name="Fuerstenberg S.I."/>
            <person name="Fulton L."/>
            <person name="Gaulin E."/>
            <person name="Govers F."/>
            <person name="Hughes L."/>
            <person name="Humphray S."/>
            <person name="Jiang R.H."/>
            <person name="Judelson H."/>
            <person name="Kamoun S."/>
            <person name="Kyung K."/>
            <person name="Meijer H."/>
            <person name="Minx P."/>
            <person name="Morris P."/>
            <person name="Nelson J."/>
            <person name="Phuntumart V."/>
            <person name="Qutob D."/>
            <person name="Rehmany A."/>
            <person name="Rougon-Cardoso A."/>
            <person name="Ryden P."/>
            <person name="Torto-Alalibo T."/>
            <person name="Studholme D."/>
            <person name="Wang Y."/>
            <person name="Win J."/>
            <person name="Wood J."/>
            <person name="Clifton S.W."/>
            <person name="Rogers J."/>
            <person name="Van den Ackerveken G."/>
            <person name="Jones J.D."/>
            <person name="McDowell J.M."/>
            <person name="Beynon J."/>
            <person name="Tyler B.M."/>
        </authorList>
    </citation>
    <scope>NUCLEOTIDE SEQUENCE [LARGE SCALE GENOMIC DNA]</scope>
    <source>
        <strain evidence="8">Emoy2</strain>
    </source>
</reference>
<evidence type="ECO:0000313" key="7">
    <source>
        <dbReference type="EnsemblProtists" id="HpaP810904"/>
    </source>
</evidence>
<dbReference type="GO" id="GO:0003729">
    <property type="term" value="F:mRNA binding"/>
    <property type="evidence" value="ECO:0007669"/>
    <property type="project" value="TreeGrafter"/>
</dbReference>
<comment type="subcellular location">
    <subcellularLocation>
        <location evidence="1">Nucleus</location>
    </subcellularLocation>
</comment>
<dbReference type="GO" id="GO:0005730">
    <property type="term" value="C:nucleolus"/>
    <property type="evidence" value="ECO:0007669"/>
    <property type="project" value="TreeGrafter"/>
</dbReference>
<evidence type="ECO:0000259" key="6">
    <source>
        <dbReference type="Pfam" id="PF03467"/>
    </source>
</evidence>
<dbReference type="AlphaFoldDB" id="M4BWK3"/>
<evidence type="ECO:0000313" key="8">
    <source>
        <dbReference type="Proteomes" id="UP000011713"/>
    </source>
</evidence>
<dbReference type="Gene3D" id="3.30.70.330">
    <property type="match status" value="1"/>
</dbReference>
<feature type="compositionally biased region" description="Basic and acidic residues" evidence="5">
    <location>
        <begin position="293"/>
        <end position="321"/>
    </location>
</feature>
<feature type="region of interest" description="Disordered" evidence="5">
    <location>
        <begin position="293"/>
        <end position="453"/>
    </location>
</feature>
<evidence type="ECO:0000256" key="2">
    <source>
        <dbReference type="ARBA" id="ARBA00005991"/>
    </source>
</evidence>
<feature type="compositionally biased region" description="Basic and acidic residues" evidence="5">
    <location>
        <begin position="69"/>
        <end position="83"/>
    </location>
</feature>
<proteinExistence type="inferred from homology"/>
<comment type="similarity">
    <text evidence="2">Belongs to the RENT3 family.</text>
</comment>
<keyword evidence="3" id="KW-0866">Nonsense-mediated mRNA decay</keyword>
<dbReference type="InterPro" id="IPR012677">
    <property type="entry name" value="Nucleotide-bd_a/b_plait_sf"/>
</dbReference>
<dbReference type="GO" id="GO:0045727">
    <property type="term" value="P:positive regulation of translation"/>
    <property type="evidence" value="ECO:0007669"/>
    <property type="project" value="TreeGrafter"/>
</dbReference>
<dbReference type="GO" id="GO:0000184">
    <property type="term" value="P:nuclear-transcribed mRNA catabolic process, nonsense-mediated decay"/>
    <property type="evidence" value="ECO:0007669"/>
    <property type="project" value="UniProtKB-KW"/>
</dbReference>
<dbReference type="InParanoid" id="M4BWK3"/>
<dbReference type="STRING" id="559515.M4BWK3"/>
<dbReference type="HOGENOM" id="CLU_604796_0_0_1"/>
<dbReference type="OMA" id="QYKPGKV"/>
<feature type="region of interest" description="Disordered" evidence="5">
    <location>
        <begin position="38"/>
        <end position="116"/>
    </location>
</feature>
<dbReference type="PANTHER" id="PTHR13112">
    <property type="entry name" value="UPF3 REGULATOR OF NONSENSE TRANSCRIPTS-LIKE PROTEIN"/>
    <property type="match status" value="1"/>
</dbReference>
<accession>M4BWK3</accession>
<dbReference type="eggNOG" id="KOG1295">
    <property type="taxonomic scope" value="Eukaryota"/>
</dbReference>
<feature type="compositionally biased region" description="Basic and acidic residues" evidence="5">
    <location>
        <begin position="443"/>
        <end position="453"/>
    </location>
</feature>
<evidence type="ECO:0000256" key="5">
    <source>
        <dbReference type="SAM" id="MobiDB-lite"/>
    </source>
</evidence>
<reference evidence="7" key="2">
    <citation type="submission" date="2015-06" db="UniProtKB">
        <authorList>
            <consortium name="EnsemblProtists"/>
        </authorList>
    </citation>
    <scope>IDENTIFICATION</scope>
    <source>
        <strain evidence="7">Emoy2</strain>
    </source>
</reference>
<feature type="compositionally biased region" description="Basic residues" evidence="5">
    <location>
        <begin position="431"/>
        <end position="442"/>
    </location>
</feature>
<protein>
    <recommendedName>
        <fullName evidence="6">UPF3 domain-containing protein</fullName>
    </recommendedName>
</protein>
<dbReference type="SUPFAM" id="SSF54928">
    <property type="entry name" value="RNA-binding domain, RBD"/>
    <property type="match status" value="1"/>
</dbReference>
<dbReference type="Proteomes" id="UP000011713">
    <property type="component" value="Unassembled WGS sequence"/>
</dbReference>
<organism evidence="7 8">
    <name type="scientific">Hyaloperonospora arabidopsidis (strain Emoy2)</name>
    <name type="common">Downy mildew agent</name>
    <name type="synonym">Peronospora arabidopsidis</name>
    <dbReference type="NCBI Taxonomy" id="559515"/>
    <lineage>
        <taxon>Eukaryota</taxon>
        <taxon>Sar</taxon>
        <taxon>Stramenopiles</taxon>
        <taxon>Oomycota</taxon>
        <taxon>Peronosporomycetes</taxon>
        <taxon>Peronosporales</taxon>
        <taxon>Peronosporaceae</taxon>
        <taxon>Hyaloperonospora</taxon>
    </lineage>
</organism>
<name>M4BWK3_HYAAE</name>
<evidence type="ECO:0000256" key="1">
    <source>
        <dbReference type="ARBA" id="ARBA00004123"/>
    </source>
</evidence>
<sequence length="475" mass="51869">MSRSIERVSSKNTLATRWSLSKIKSLITSHALFIYTKTRQATRFRPAPAMSPPLPPRRSSSKGRGRGGRGPDRRLLVSSDKAKKHERSSSSNGHKRSGRGGPFPTAPIASSVSSVAPYTRPTRAVTTVLKKIVVRNIPSTATEPEVQQFLRAHDVDLEFVWLFVPGRTRSNNRASTPGRLYLDMKKEPEKAAKIIAALHGQTFERDVKEKDVDAKSLDVEFAPFQRIAREKQRSDAKNGTIGRDPDYVAFLEELSRPKDKLPSAEAVVDMAEGETVEKPVAALVKYLNERKVHSRDKGKVIRKKSTEDKLKPLKDRQKKSSGDAASAQDSKNRKQRGKASPKKGPAKQEPLTAEPGMLRIMAPKSGTATGDPASTPATMASGRAPSTNAPAEHGTEKRAPRSGKKNGGRGRSNLKKSTDGTSAAAGEGTNRKPHSRLKAKVGGKKEPSNKGERCAIVLEEESVCTEGFDYARHTY</sequence>
<keyword evidence="8" id="KW-1185">Reference proteome</keyword>
<dbReference type="PANTHER" id="PTHR13112:SF0">
    <property type="entry name" value="FI21285P1"/>
    <property type="match status" value="1"/>
</dbReference>
<keyword evidence="4" id="KW-0539">Nucleus</keyword>
<dbReference type="InterPro" id="IPR039722">
    <property type="entry name" value="Upf3"/>
</dbReference>
<dbReference type="Pfam" id="PF03467">
    <property type="entry name" value="Smg4_UPF3"/>
    <property type="match status" value="1"/>
</dbReference>
<dbReference type="InterPro" id="IPR035979">
    <property type="entry name" value="RBD_domain_sf"/>
</dbReference>
<feature type="compositionally biased region" description="Basic residues" evidence="5">
    <location>
        <begin position="333"/>
        <end position="345"/>
    </location>
</feature>
<dbReference type="VEuPathDB" id="FungiDB:HpaG810904"/>